<dbReference type="AlphaFoldDB" id="A0A1H7RMB6"/>
<accession>A0A1H7RMB6</accession>
<proteinExistence type="predicted"/>
<gene>
    <name evidence="1" type="ORF">APU01nite_09410</name>
    <name evidence="2" type="ORF">SAMN04488100_10543</name>
</gene>
<organism evidence="2 3">
    <name type="scientific">Alkalibacterium putridalgicola</name>
    <dbReference type="NCBI Taxonomy" id="426703"/>
    <lineage>
        <taxon>Bacteria</taxon>
        <taxon>Bacillati</taxon>
        <taxon>Bacillota</taxon>
        <taxon>Bacilli</taxon>
        <taxon>Lactobacillales</taxon>
        <taxon>Carnobacteriaceae</taxon>
        <taxon>Alkalibacterium</taxon>
    </lineage>
</organism>
<dbReference type="STRING" id="426703.SAMN04488100_10543"/>
<dbReference type="Proteomes" id="UP000198548">
    <property type="component" value="Unassembled WGS sequence"/>
</dbReference>
<sequence length="118" mass="14393">MESHQLSMFDEIDPLLERLNSQLDFLVVDYKHNHTWESQNRMEFFVYGLERHISVFCTLDHIVVHFDSWDWKRVRIGEWLYIHNPNLNIWLKEKLNCFTKITEEEIEILELELEGADE</sequence>
<dbReference type="EMBL" id="BJUX01000008">
    <property type="protein sequence ID" value="GEK88902.1"/>
    <property type="molecule type" value="Genomic_DNA"/>
</dbReference>
<dbReference type="EMBL" id="FOBL01000005">
    <property type="protein sequence ID" value="SEL61302.1"/>
    <property type="molecule type" value="Genomic_DNA"/>
</dbReference>
<evidence type="ECO:0000313" key="3">
    <source>
        <dbReference type="Proteomes" id="UP000198548"/>
    </source>
</evidence>
<name>A0A1H7RMB6_9LACT</name>
<reference evidence="1 4" key="2">
    <citation type="submission" date="2019-07" db="EMBL/GenBank/DDBJ databases">
        <title>Whole genome shotgun sequence of Alkalibacterium putridalgicola NBRC 103243.</title>
        <authorList>
            <person name="Hosoyama A."/>
            <person name="Uohara A."/>
            <person name="Ohji S."/>
            <person name="Ichikawa N."/>
        </authorList>
    </citation>
    <scope>NUCLEOTIDE SEQUENCE [LARGE SCALE GENOMIC DNA]</scope>
    <source>
        <strain evidence="1 4">NBRC 103243</strain>
    </source>
</reference>
<dbReference type="Proteomes" id="UP000321425">
    <property type="component" value="Unassembled WGS sequence"/>
</dbReference>
<protein>
    <submittedName>
        <fullName evidence="2">Uncharacterized protein</fullName>
    </submittedName>
</protein>
<evidence type="ECO:0000313" key="2">
    <source>
        <dbReference type="EMBL" id="SEL61302.1"/>
    </source>
</evidence>
<evidence type="ECO:0000313" key="4">
    <source>
        <dbReference type="Proteomes" id="UP000321425"/>
    </source>
</evidence>
<reference evidence="2 3" key="1">
    <citation type="submission" date="2016-10" db="EMBL/GenBank/DDBJ databases">
        <authorList>
            <person name="de Groot N.N."/>
        </authorList>
    </citation>
    <scope>NUCLEOTIDE SEQUENCE [LARGE SCALE GENOMIC DNA]</scope>
    <source>
        <strain evidence="2 3">DSM 19182</strain>
    </source>
</reference>
<dbReference type="RefSeq" id="WP_091486993.1">
    <property type="nucleotide sequence ID" value="NZ_BJUX01000008.1"/>
</dbReference>
<keyword evidence="4" id="KW-1185">Reference proteome</keyword>
<evidence type="ECO:0000313" key="1">
    <source>
        <dbReference type="EMBL" id="GEK88902.1"/>
    </source>
</evidence>